<feature type="region of interest" description="Disordered" evidence="10">
    <location>
        <begin position="1"/>
        <end position="107"/>
    </location>
</feature>
<sequence length="1241" mass="132928">MDDTDLVLNLNTEYQPRRKPLPADSGPAATFRGGVRKPVSSSTAVFRKKQASVPTSPKPAKPVKFQRGAPPAKRSRDGQPGTLADGDARKPRSEQSPPPLKKKKSFAQSSSLFGYRGSLAEVESAVDEQQTTTVVVDAKNEPVFSTSEFADFDVHPHLVACLRDRFQITTATEVQKLAIPSLLAQRDTLIKSHTGSGKTLAYVLPVVQRLQEVRPKLTRADGVRAVVVVPTRELALQTYEWFEKLCKACTWLVPGVLMGGEKKKSEKARLRKGLTIVVGTPGRLTDHLEHTESFSLSKTSWLVIDEADRLLELGFEESVSRIVTLWKEQREDKGACVLLSATLTKGVERLAGLTLEDPVTVDAAVGAGAQELEEFVLPPGLSQYYLQVPVKLSQMALCCLLLDACVVAERGKVIVFLATQDSVDFEHALFSSVLGIMLEDTEKRIDFVKLHGEMTQHDRAEIFNRFREAASGVLFTTDVASRGIDVPQVDLIVQCCVPLRPEEYVHRAGRTARIGAKGRVVLLLFPSEVGFLDILAQRSIQLDRMDLKSVLSKIFSIKSHILEARTDPGQKLKTMEDYVTALQLIFENEVYKETALQAMAKKGYLSHVRSYASYPRAMRHVVSFKALHLGHLAKAYCLRETPSTLGAQWASQPDTPGRRPGYKNRFGPAGKQKHMKAPVKKIKISEYDSGLVASKKRRKKHQLLYQEKNLGIVYEYSVPAGVSRPQPDSYNWNSGDFRPCSQTCGGGVQKRLVYCTSSTTFDRVPDDLCNPTIKPEETKVCNPEPCPATKGCEKMSFCNGTQFGCCPDGETAAKGPGDEGCFPATTEAAPTNCSATEWGCCPDGINAAADSNQTNCAEATTIAVLPCADSQFGCCPDNVTAADGPGGLNCIEGSGTEEPCHAMAHGCCPDGWSVAQGPNNEGCPDMFQVSPDMNCSTSTHGCCPDGITPALGPEGLGCDEIEGSGTEPTDCENTLYGCCPDGKTSASGVGFEGCSNCTNSTFGCCPDGMTAAAGEAFEGCTEGCEATKYGCCPDKITAAEGPNSEGCGNCTDSLYGCCEDNTTYSLGPNKEGCCVVSEFGCCRDNITAVTEDGCLCNGTAHGCCPDNVTIALGSEYETNCTNTTFGCCPDGLQAAEGENFAGCAVACESTPFGCCPDGLAPASGIGFEGCDNCNESLYGCCADNTSFALGPDGEGCCFHTEFGCCHDNKTEARGPDRDGCSCHTTPHGCCPDGVAVARGPR</sequence>
<evidence type="ECO:0000259" key="11">
    <source>
        <dbReference type="PROSITE" id="PS51192"/>
    </source>
</evidence>
<dbReference type="InterPro" id="IPR025313">
    <property type="entry name" value="SPB4-like_CTE"/>
</dbReference>
<dbReference type="InterPro" id="IPR027417">
    <property type="entry name" value="P-loop_NTPase"/>
</dbReference>
<dbReference type="SMART" id="SM00209">
    <property type="entry name" value="TSP1"/>
    <property type="match status" value="1"/>
</dbReference>
<keyword evidence="5 9" id="KW-0347">Helicase</keyword>
<evidence type="ECO:0000256" key="1">
    <source>
        <dbReference type="ARBA" id="ARBA00004613"/>
    </source>
</evidence>
<dbReference type="Gene3D" id="3.40.50.300">
    <property type="entry name" value="P-loop containing nucleotide triphosphate hydrolases"/>
    <property type="match status" value="2"/>
</dbReference>
<protein>
    <recommendedName>
        <fullName evidence="9">ATP-dependent RNA helicase</fullName>
        <ecNumber evidence="9">3.6.4.13</ecNumber>
    </recommendedName>
</protein>
<evidence type="ECO:0000256" key="6">
    <source>
        <dbReference type="ARBA" id="ARBA00022840"/>
    </source>
</evidence>
<dbReference type="PROSITE" id="PS51194">
    <property type="entry name" value="HELICASE_CTER"/>
    <property type="match status" value="1"/>
</dbReference>
<dbReference type="InterPro" id="IPR000884">
    <property type="entry name" value="TSP1_rpt"/>
</dbReference>
<dbReference type="InterPro" id="IPR000020">
    <property type="entry name" value="Anaphylatoxin/fibulin"/>
</dbReference>
<evidence type="ECO:0000256" key="3">
    <source>
        <dbReference type="ARBA" id="ARBA00022741"/>
    </source>
</evidence>
<dbReference type="InterPro" id="IPR001650">
    <property type="entry name" value="Helicase_C-like"/>
</dbReference>
<evidence type="ECO:0000313" key="14">
    <source>
        <dbReference type="Proteomes" id="UP001321473"/>
    </source>
</evidence>
<keyword evidence="8" id="KW-1015">Disulfide bond</keyword>
<dbReference type="GO" id="GO:0003723">
    <property type="term" value="F:RNA binding"/>
    <property type="evidence" value="ECO:0007669"/>
    <property type="project" value="UniProtKB-UniRule"/>
</dbReference>
<name>A0AAQ4DLL6_AMBAM</name>
<evidence type="ECO:0000256" key="2">
    <source>
        <dbReference type="ARBA" id="ARBA00022525"/>
    </source>
</evidence>
<dbReference type="SUPFAM" id="SSF52540">
    <property type="entry name" value="P-loop containing nucleoside triphosphate hydrolases"/>
    <property type="match status" value="1"/>
</dbReference>
<comment type="caution">
    <text evidence="13">The sequence shown here is derived from an EMBL/GenBank/DDBJ whole genome shotgun (WGS) entry which is preliminary data.</text>
</comment>
<dbReference type="SMART" id="SM00104">
    <property type="entry name" value="ANATO"/>
    <property type="match status" value="2"/>
</dbReference>
<comment type="subcellular location">
    <subcellularLocation>
        <location evidence="1">Secreted</location>
    </subcellularLocation>
</comment>
<dbReference type="EC" id="3.6.4.13" evidence="9"/>
<dbReference type="SMART" id="SM00487">
    <property type="entry name" value="DEXDc"/>
    <property type="match status" value="1"/>
</dbReference>
<keyword evidence="7 9" id="KW-0694">RNA-binding</keyword>
<dbReference type="InterPro" id="IPR014001">
    <property type="entry name" value="Helicase_ATP-bd"/>
</dbReference>
<dbReference type="CDD" id="cd18787">
    <property type="entry name" value="SF2_C_DEAD"/>
    <property type="match status" value="1"/>
</dbReference>
<dbReference type="Pfam" id="PF13959">
    <property type="entry name" value="CTE_SPB4"/>
    <property type="match status" value="1"/>
</dbReference>
<dbReference type="InterPro" id="IPR011545">
    <property type="entry name" value="DEAD/DEAH_box_helicase_dom"/>
</dbReference>
<reference evidence="13 14" key="1">
    <citation type="journal article" date="2023" name="Arcadia Sci">
        <title>De novo assembly of a long-read Amblyomma americanum tick genome.</title>
        <authorList>
            <person name="Chou S."/>
            <person name="Poskanzer K.E."/>
            <person name="Rollins M."/>
            <person name="Thuy-Boun P.S."/>
        </authorList>
    </citation>
    <scope>NUCLEOTIDE SEQUENCE [LARGE SCALE GENOMIC DNA]</scope>
    <source>
        <strain evidence="13">F_SG_1</strain>
        <tissue evidence="13">Salivary glands</tissue>
    </source>
</reference>
<proteinExistence type="inferred from homology"/>
<comment type="function">
    <text evidence="9">RNA helicase.</text>
</comment>
<dbReference type="InterPro" id="IPR036383">
    <property type="entry name" value="TSP1_rpt_sf"/>
</dbReference>
<evidence type="ECO:0000256" key="9">
    <source>
        <dbReference type="RuleBase" id="RU365068"/>
    </source>
</evidence>
<dbReference type="GO" id="GO:0005576">
    <property type="term" value="C:extracellular region"/>
    <property type="evidence" value="ECO:0007669"/>
    <property type="project" value="UniProtKB-SubCell"/>
</dbReference>
<dbReference type="CDD" id="cd17949">
    <property type="entry name" value="DEADc_DDX31"/>
    <property type="match status" value="1"/>
</dbReference>
<dbReference type="EMBL" id="JARKHS020029401">
    <property type="protein sequence ID" value="KAK8763356.1"/>
    <property type="molecule type" value="Genomic_DNA"/>
</dbReference>
<evidence type="ECO:0000256" key="5">
    <source>
        <dbReference type="ARBA" id="ARBA00022806"/>
    </source>
</evidence>
<feature type="domain" description="Helicase C-terminal" evidence="12">
    <location>
        <begin position="401"/>
        <end position="558"/>
    </location>
</feature>
<keyword evidence="4 9" id="KW-0378">Hydrolase</keyword>
<feature type="domain" description="Helicase ATP-binding" evidence="11">
    <location>
        <begin position="179"/>
        <end position="361"/>
    </location>
</feature>
<comment type="domain">
    <text evidence="9">The Q motif is unique to and characteristic of the DEAD box family of RNA helicases and controls ATP binding and hydrolysis.</text>
</comment>
<dbReference type="Pfam" id="PF19030">
    <property type="entry name" value="TSP1_ADAMTS"/>
    <property type="match status" value="1"/>
</dbReference>
<dbReference type="SMART" id="SM01178">
    <property type="entry name" value="DUF4217"/>
    <property type="match status" value="1"/>
</dbReference>
<dbReference type="Pfam" id="PF00270">
    <property type="entry name" value="DEAD"/>
    <property type="match status" value="1"/>
</dbReference>
<accession>A0AAQ4DLL6</accession>
<evidence type="ECO:0000313" key="13">
    <source>
        <dbReference type="EMBL" id="KAK8763356.1"/>
    </source>
</evidence>
<dbReference type="GO" id="GO:0016787">
    <property type="term" value="F:hydrolase activity"/>
    <property type="evidence" value="ECO:0007669"/>
    <property type="project" value="UniProtKB-KW"/>
</dbReference>
<dbReference type="PROSITE" id="PS51192">
    <property type="entry name" value="HELICASE_ATP_BIND_1"/>
    <property type="match status" value="1"/>
</dbReference>
<evidence type="ECO:0000259" key="12">
    <source>
        <dbReference type="PROSITE" id="PS51194"/>
    </source>
</evidence>
<evidence type="ECO:0000256" key="7">
    <source>
        <dbReference type="ARBA" id="ARBA00022884"/>
    </source>
</evidence>
<keyword evidence="3 9" id="KW-0547">Nucleotide-binding</keyword>
<keyword evidence="6 9" id="KW-0067">ATP-binding</keyword>
<evidence type="ECO:0000256" key="10">
    <source>
        <dbReference type="SAM" id="MobiDB-lite"/>
    </source>
</evidence>
<dbReference type="GO" id="GO:0003724">
    <property type="term" value="F:RNA helicase activity"/>
    <property type="evidence" value="ECO:0007669"/>
    <property type="project" value="UniProtKB-EC"/>
</dbReference>
<feature type="region of interest" description="Disordered" evidence="10">
    <location>
        <begin position="647"/>
        <end position="671"/>
    </location>
</feature>
<dbReference type="SUPFAM" id="SSF82895">
    <property type="entry name" value="TSP-1 type 1 repeat"/>
    <property type="match status" value="1"/>
</dbReference>
<dbReference type="Pfam" id="PF00271">
    <property type="entry name" value="Helicase_C"/>
    <property type="match status" value="1"/>
</dbReference>
<evidence type="ECO:0000256" key="8">
    <source>
        <dbReference type="ARBA" id="ARBA00023157"/>
    </source>
</evidence>
<dbReference type="PANTHER" id="PTHR24031">
    <property type="entry name" value="RNA HELICASE"/>
    <property type="match status" value="1"/>
</dbReference>
<dbReference type="InterPro" id="IPR000629">
    <property type="entry name" value="RNA-helicase_DEAD-box_CS"/>
</dbReference>
<comment type="similarity">
    <text evidence="9">Belongs to the DEAD box helicase family.</text>
</comment>
<gene>
    <name evidence="13" type="ORF">V5799_034035</name>
</gene>
<evidence type="ECO:0000256" key="4">
    <source>
        <dbReference type="ARBA" id="ARBA00022801"/>
    </source>
</evidence>
<keyword evidence="14" id="KW-1185">Reference proteome</keyword>
<dbReference type="GO" id="GO:0005524">
    <property type="term" value="F:ATP binding"/>
    <property type="evidence" value="ECO:0007669"/>
    <property type="project" value="UniProtKB-UniRule"/>
</dbReference>
<comment type="catalytic activity">
    <reaction evidence="9">
        <text>ATP + H2O = ADP + phosphate + H(+)</text>
        <dbReference type="Rhea" id="RHEA:13065"/>
        <dbReference type="ChEBI" id="CHEBI:15377"/>
        <dbReference type="ChEBI" id="CHEBI:15378"/>
        <dbReference type="ChEBI" id="CHEBI:30616"/>
        <dbReference type="ChEBI" id="CHEBI:43474"/>
        <dbReference type="ChEBI" id="CHEBI:456216"/>
        <dbReference type="EC" id="3.6.4.13"/>
    </reaction>
</comment>
<organism evidence="13 14">
    <name type="scientific">Amblyomma americanum</name>
    <name type="common">Lone star tick</name>
    <dbReference type="NCBI Taxonomy" id="6943"/>
    <lineage>
        <taxon>Eukaryota</taxon>
        <taxon>Metazoa</taxon>
        <taxon>Ecdysozoa</taxon>
        <taxon>Arthropoda</taxon>
        <taxon>Chelicerata</taxon>
        <taxon>Arachnida</taxon>
        <taxon>Acari</taxon>
        <taxon>Parasitiformes</taxon>
        <taxon>Ixodida</taxon>
        <taxon>Ixodoidea</taxon>
        <taxon>Ixodidae</taxon>
        <taxon>Amblyomminae</taxon>
        <taxon>Amblyomma</taxon>
    </lineage>
</organism>
<dbReference type="PROSITE" id="PS00039">
    <property type="entry name" value="DEAD_ATP_HELICASE"/>
    <property type="match status" value="1"/>
</dbReference>
<keyword evidence="2" id="KW-0964">Secreted</keyword>
<dbReference type="Proteomes" id="UP001321473">
    <property type="component" value="Unassembled WGS sequence"/>
</dbReference>
<dbReference type="SMART" id="SM00490">
    <property type="entry name" value="HELICc"/>
    <property type="match status" value="1"/>
</dbReference>
<dbReference type="PROSITE" id="PS50092">
    <property type="entry name" value="TSP1"/>
    <property type="match status" value="1"/>
</dbReference>
<dbReference type="AlphaFoldDB" id="A0AAQ4DLL6"/>